<dbReference type="EMBL" id="JAMDLW010000002">
    <property type="protein sequence ID" value="MCY9518566.1"/>
    <property type="molecule type" value="Genomic_DNA"/>
</dbReference>
<gene>
    <name evidence="1" type="ORF">M5X09_02610</name>
</gene>
<evidence type="ECO:0000313" key="2">
    <source>
        <dbReference type="Proteomes" id="UP001207626"/>
    </source>
</evidence>
<evidence type="ECO:0000313" key="1">
    <source>
        <dbReference type="EMBL" id="MCY9518566.1"/>
    </source>
</evidence>
<proteinExistence type="predicted"/>
<protein>
    <submittedName>
        <fullName evidence="1">Uncharacterized protein</fullName>
    </submittedName>
</protein>
<dbReference type="Proteomes" id="UP001207626">
    <property type="component" value="Unassembled WGS sequence"/>
</dbReference>
<sequence length="59" mass="6541">MKRPEITIVGCGNVESAVAYLTVLKQLGDAVLYEGLLLPAEHRGLMKSAEDVRNMFYQT</sequence>
<keyword evidence="2" id="KW-1185">Reference proteome</keyword>
<comment type="caution">
    <text evidence="1">The sequence shown here is derived from an EMBL/GenBank/DDBJ whole genome shotgun (WGS) entry which is preliminary data.</text>
</comment>
<reference evidence="1 2" key="1">
    <citation type="submission" date="2022-05" db="EMBL/GenBank/DDBJ databases">
        <title>Genome Sequencing of Bee-Associated Microbes.</title>
        <authorList>
            <person name="Dunlap C."/>
        </authorList>
    </citation>
    <scope>NUCLEOTIDE SEQUENCE [LARGE SCALE GENOMIC DNA]</scope>
    <source>
        <strain evidence="1 2">NRRL NRS-1438</strain>
    </source>
</reference>
<name>A0ABT4DRA9_9BACL</name>
<accession>A0ABT4DRA9</accession>
<organism evidence="1 2">
    <name type="scientific">Paenibacillus apiarius</name>
    <dbReference type="NCBI Taxonomy" id="46240"/>
    <lineage>
        <taxon>Bacteria</taxon>
        <taxon>Bacillati</taxon>
        <taxon>Bacillota</taxon>
        <taxon>Bacilli</taxon>
        <taxon>Bacillales</taxon>
        <taxon>Paenibacillaceae</taxon>
        <taxon>Paenibacillus</taxon>
    </lineage>
</organism>
<dbReference type="RefSeq" id="WP_087433527.1">
    <property type="nucleotide sequence ID" value="NZ_JAMDLV010000020.1"/>
</dbReference>